<proteinExistence type="predicted"/>
<protein>
    <recommendedName>
        <fullName evidence="1">Transposase IS200-like domain-containing protein</fullName>
    </recommendedName>
</protein>
<dbReference type="SMART" id="SM01321">
    <property type="entry name" value="Y1_Tnp"/>
    <property type="match status" value="1"/>
</dbReference>
<dbReference type="EMBL" id="PFAP01000031">
    <property type="protein sequence ID" value="PIR93922.1"/>
    <property type="molecule type" value="Genomic_DNA"/>
</dbReference>
<dbReference type="InterPro" id="IPR036515">
    <property type="entry name" value="Transposase_17_sf"/>
</dbReference>
<dbReference type="InterPro" id="IPR052715">
    <property type="entry name" value="RAYT_transposase"/>
</dbReference>
<dbReference type="GO" id="GO:0006313">
    <property type="term" value="P:DNA transposition"/>
    <property type="evidence" value="ECO:0007669"/>
    <property type="project" value="InterPro"/>
</dbReference>
<gene>
    <name evidence="2" type="ORF">COT97_04325</name>
</gene>
<evidence type="ECO:0000313" key="2">
    <source>
        <dbReference type="EMBL" id="PIR93922.1"/>
    </source>
</evidence>
<dbReference type="Gene3D" id="3.30.70.1290">
    <property type="entry name" value="Transposase IS200-like"/>
    <property type="match status" value="1"/>
</dbReference>
<dbReference type="AlphaFoldDB" id="A0A2H0V4B8"/>
<organism evidence="2 3">
    <name type="scientific">Candidatus Falkowbacteria bacterium CG10_big_fil_rev_8_21_14_0_10_39_11</name>
    <dbReference type="NCBI Taxonomy" id="1974565"/>
    <lineage>
        <taxon>Bacteria</taxon>
        <taxon>Candidatus Falkowiibacteriota</taxon>
    </lineage>
</organism>
<dbReference type="NCBIfam" id="NF047646">
    <property type="entry name" value="REP_Tyr_transpos"/>
    <property type="match status" value="1"/>
</dbReference>
<reference evidence="3" key="1">
    <citation type="submission" date="2017-09" db="EMBL/GenBank/DDBJ databases">
        <title>Depth-based differentiation of microbial function through sediment-hosted aquifers and enrichment of novel symbionts in the deep terrestrial subsurface.</title>
        <authorList>
            <person name="Probst A.J."/>
            <person name="Ladd B."/>
            <person name="Jarett J.K."/>
            <person name="Geller-Mcgrath D.E."/>
            <person name="Sieber C.M.K."/>
            <person name="Emerson J.B."/>
            <person name="Anantharaman K."/>
            <person name="Thomas B.C."/>
            <person name="Malmstrom R."/>
            <person name="Stieglmeier M."/>
            <person name="Klingl A."/>
            <person name="Woyke T."/>
            <person name="Ryan C.M."/>
            <person name="Banfield J.F."/>
        </authorList>
    </citation>
    <scope>NUCLEOTIDE SEQUENCE [LARGE SCALE GENOMIC DNA]</scope>
</reference>
<dbReference type="Proteomes" id="UP000229901">
    <property type="component" value="Unassembled WGS sequence"/>
</dbReference>
<accession>A0A2H0V4B8</accession>
<dbReference type="PANTHER" id="PTHR36966">
    <property type="entry name" value="REP-ASSOCIATED TYROSINE TRANSPOSASE"/>
    <property type="match status" value="1"/>
</dbReference>
<dbReference type="GO" id="GO:0004803">
    <property type="term" value="F:transposase activity"/>
    <property type="evidence" value="ECO:0007669"/>
    <property type="project" value="InterPro"/>
</dbReference>
<dbReference type="InterPro" id="IPR002686">
    <property type="entry name" value="Transposase_17"/>
</dbReference>
<name>A0A2H0V4B8_9BACT</name>
<feature type="domain" description="Transposase IS200-like" evidence="1">
    <location>
        <begin position="10"/>
        <end position="146"/>
    </location>
</feature>
<dbReference type="GO" id="GO:0043565">
    <property type="term" value="F:sequence-specific DNA binding"/>
    <property type="evidence" value="ECO:0007669"/>
    <property type="project" value="TreeGrafter"/>
</dbReference>
<dbReference type="PANTHER" id="PTHR36966:SF1">
    <property type="entry name" value="REP-ASSOCIATED TYROSINE TRANSPOSASE"/>
    <property type="match status" value="1"/>
</dbReference>
<comment type="caution">
    <text evidence="2">The sequence shown here is derived from an EMBL/GenBank/DDBJ whole genome shotgun (WGS) entry which is preliminary data.</text>
</comment>
<evidence type="ECO:0000313" key="3">
    <source>
        <dbReference type="Proteomes" id="UP000229901"/>
    </source>
</evidence>
<dbReference type="SUPFAM" id="SSF143422">
    <property type="entry name" value="Transposase IS200-like"/>
    <property type="match status" value="1"/>
</dbReference>
<evidence type="ECO:0000259" key="1">
    <source>
        <dbReference type="SMART" id="SM01321"/>
    </source>
</evidence>
<sequence length="183" mass="21841">MAVRYKIPFVPNNIYFITFTILGWKSVFVSDQSFSLVYKWFDYMKYNYANKVYGYVIMPNHIHLLLYISDKSPAISKLIQNAKRFFAYQLIPYLKTDNQGELIRYFSSQAKENNGAKHKVFEDRYDSKIVVSKYFFLEKLNYIHNNPLQKRWNLVKDPEDYKYSSAANYILGKGFYDIAIMLF</sequence>